<dbReference type="RefSeq" id="WP_135371495.1">
    <property type="nucleotide sequence ID" value="NZ_RKLY01000005.1"/>
</dbReference>
<name>A0A4Z0JQN8_9LACO</name>
<dbReference type="SUPFAM" id="SSF51905">
    <property type="entry name" value="FAD/NAD(P)-binding domain"/>
    <property type="match status" value="1"/>
</dbReference>
<accession>A0A4Z0JQN8</accession>
<dbReference type="GO" id="GO:0016491">
    <property type="term" value="F:oxidoreductase activity"/>
    <property type="evidence" value="ECO:0007669"/>
    <property type="project" value="UniProtKB-KW"/>
</dbReference>
<comment type="caution">
    <text evidence="6">The sequence shown here is derived from an EMBL/GenBank/DDBJ whole genome shotgun (WGS) entry which is preliminary data.</text>
</comment>
<comment type="subunit">
    <text evidence="2">Homodimer.</text>
</comment>
<dbReference type="InterPro" id="IPR023753">
    <property type="entry name" value="FAD/NAD-binding_dom"/>
</dbReference>
<reference evidence="6 7" key="1">
    <citation type="submission" date="2018-10" db="EMBL/GenBank/DDBJ databases">
        <title>Lactobacillus sp. R7 and Lactobacillus sp. R19 isolated from fermented mustard green product of Taiwan.</title>
        <authorList>
            <person name="Lin S.-T."/>
        </authorList>
    </citation>
    <scope>NUCLEOTIDE SEQUENCE [LARGE SCALE GENOMIC DNA]</scope>
    <source>
        <strain evidence="6 7">BCRC 81127</strain>
    </source>
</reference>
<evidence type="ECO:0000256" key="2">
    <source>
        <dbReference type="ARBA" id="ARBA00011738"/>
    </source>
</evidence>
<dbReference type="PANTHER" id="PTHR48105">
    <property type="entry name" value="THIOREDOXIN REDUCTASE 1-RELATED-RELATED"/>
    <property type="match status" value="1"/>
</dbReference>
<dbReference type="Gene3D" id="3.50.50.60">
    <property type="entry name" value="FAD/NAD(P)-binding domain"/>
    <property type="match status" value="2"/>
</dbReference>
<evidence type="ECO:0000256" key="3">
    <source>
        <dbReference type="ARBA" id="ARBA00022630"/>
    </source>
</evidence>
<dbReference type="EMBL" id="RKLY01000005">
    <property type="protein sequence ID" value="TGD24521.1"/>
    <property type="molecule type" value="Genomic_DNA"/>
</dbReference>
<evidence type="ECO:0000259" key="5">
    <source>
        <dbReference type="Pfam" id="PF07992"/>
    </source>
</evidence>
<evidence type="ECO:0000256" key="4">
    <source>
        <dbReference type="ARBA" id="ARBA00023002"/>
    </source>
</evidence>
<dbReference type="InterPro" id="IPR050097">
    <property type="entry name" value="Ferredoxin-NADP_redctase_2"/>
</dbReference>
<sequence>MTEELLDTIIVGGGPGGLTAAIYAGRAELKTLLIEKGGYGGRITETAEVKNYPGVKLDSGQHLMEKFKEHAQSNDSVSLKRTTVTDIKQVDDGFIVSTKRRGDFHSKTVILDLGTVPRELNIPGEKEFAGQGVSYCATCDAEFFKDQEIFVVGAGDQAIEESEYLAKFAKKVNIVVLHDPGVLDCNEVAARNIKRNSKVNFIWDSTLNAIEGSDKVEKVQIKNVNTGEITEHQTSGVFFFIGMSPQTQMVADLAKRDARGYICVNNKQETSVPGLYAIGDCTDNFLKQVITACGDGARALVAAQRYISEETQLHNILDEPNTKVAFVFYDPYQDGDIDRASEFEKKLPDYKVYKQDISRQSLLFKKMGLKKTVCAALFENGSSKVIEDISKLKLVKN</sequence>
<evidence type="ECO:0000313" key="6">
    <source>
        <dbReference type="EMBL" id="TGD24521.1"/>
    </source>
</evidence>
<keyword evidence="4" id="KW-0560">Oxidoreductase</keyword>
<organism evidence="6 7">
    <name type="scientific">Companilactobacillus suantsaicola</name>
    <dbReference type="NCBI Taxonomy" id="2487723"/>
    <lineage>
        <taxon>Bacteria</taxon>
        <taxon>Bacillati</taxon>
        <taxon>Bacillota</taxon>
        <taxon>Bacilli</taxon>
        <taxon>Lactobacillales</taxon>
        <taxon>Lactobacillaceae</taxon>
        <taxon>Companilactobacillus</taxon>
    </lineage>
</organism>
<dbReference type="Pfam" id="PF07992">
    <property type="entry name" value="Pyr_redox_2"/>
    <property type="match status" value="1"/>
</dbReference>
<evidence type="ECO:0000256" key="1">
    <source>
        <dbReference type="ARBA" id="ARBA00001974"/>
    </source>
</evidence>
<dbReference type="AlphaFoldDB" id="A0A4Z0JQN8"/>
<keyword evidence="3" id="KW-0285">Flavoprotein</keyword>
<protein>
    <submittedName>
        <fullName evidence="6">FAD-binding protein</fullName>
    </submittedName>
</protein>
<comment type="cofactor">
    <cofactor evidence="1">
        <name>FAD</name>
        <dbReference type="ChEBI" id="CHEBI:57692"/>
    </cofactor>
</comment>
<proteinExistence type="predicted"/>
<dbReference type="Proteomes" id="UP000298021">
    <property type="component" value="Unassembled WGS sequence"/>
</dbReference>
<dbReference type="OrthoDB" id="9806179at2"/>
<gene>
    <name evidence="6" type="ORF">EGT49_03095</name>
</gene>
<keyword evidence="7" id="KW-1185">Reference proteome</keyword>
<feature type="domain" description="FAD/NAD(P)-binding" evidence="5">
    <location>
        <begin position="7"/>
        <end position="296"/>
    </location>
</feature>
<dbReference type="InterPro" id="IPR036188">
    <property type="entry name" value="FAD/NAD-bd_sf"/>
</dbReference>
<evidence type="ECO:0000313" key="7">
    <source>
        <dbReference type="Proteomes" id="UP000298021"/>
    </source>
</evidence>
<dbReference type="PRINTS" id="PR00368">
    <property type="entry name" value="FADPNR"/>
</dbReference>
<dbReference type="PRINTS" id="PR00469">
    <property type="entry name" value="PNDRDTASEII"/>
</dbReference>